<keyword evidence="3" id="KW-0119">Carbohydrate metabolism</keyword>
<evidence type="ECO:0000256" key="3">
    <source>
        <dbReference type="ARBA" id="ARBA00023277"/>
    </source>
</evidence>
<keyword evidence="2 4" id="KW-0378">Hydrolase</keyword>
<dbReference type="PROSITE" id="PS00775">
    <property type="entry name" value="GLYCOSYL_HYDROL_F3"/>
    <property type="match status" value="1"/>
</dbReference>
<dbReference type="EMBL" id="DXCQ01000056">
    <property type="protein sequence ID" value="HIY97268.1"/>
    <property type="molecule type" value="Genomic_DNA"/>
</dbReference>
<dbReference type="InterPro" id="IPR026891">
    <property type="entry name" value="Fn3-like"/>
</dbReference>
<dbReference type="AlphaFoldDB" id="A0A9D1ZX43"/>
<keyword evidence="4" id="KW-0326">Glycosidase</keyword>
<sequence length="830" mass="91673">MPKFFTMLAKHYDPGNVDQGMFSMFAVTPHAVPLIATSEVDPNSGTVTVDGKPVSKGKCIKFDFSPLPFYFVPVGEVAREFGKTYTVKLTGFRNKKGKKFAPCTFRLTTDERGTDDGKHKENEAAAKEVSDEGIVLLKNDGTLPLAAGERIALLGAYQDFRISAVGASLIKPRWQFTLEEALVQCASFKLSENADTALYIISRRSGENQDNKPVAGEYYLTEREKAELSSTVKIYKRVILILNTGYPVEMKFISSLSLSAIIWTGFCGQRGTESLADILCGNITPSGRLADSWPYDYYDMPAAHNFVNQDENTPVYSDDGKKQGVRVFYEEEQFVGYRYFDTFHKPCAYSFGHGLSYTLFLVSAKAVWESGVLKISARIENTGRYAGKYAFLVYIGSPSGRLKKPLRTFASFEKTRLLIPGESQTLSLEIPAKDFAVYDDKTHAFILEAGEYTVFAGGSISEAEKIGSFMLAQDQVVEKTCSVLAPVEEVKGISADGSVSERTELVPRCGVFPVWAAYQKPAFAELPAHRGARISFSDIKAHPEKLDDFVSQFSLKELIDFPVCNGSCFGPKQSGAAGKLAHSKKYGIPTYYMSDGNSSVNLNRRTTGFPSSNVLAGTFNKQLAYKVGEVLAKESKEYGIVVNLGPGGNLHRNLLCGRHSEYFSEDPVLAGTMMAYQACGQEENGVRATYKHFLANGSELERKSSHSIMNERTLRELYLRVFDKAFSLYKPSCVMTSYNAVNGIYPSESAPLLHDLLRKRWGFDGFIMTDWGACDTADAVRSVNAGTDLLTPGDKKLFKKIYSAAKRGEISKGTLQNSVKQIIKVLLQCE</sequence>
<accession>A0A9D1ZX43</accession>
<dbReference type="InterPro" id="IPR013783">
    <property type="entry name" value="Ig-like_fold"/>
</dbReference>
<reference evidence="6" key="1">
    <citation type="journal article" date="2021" name="PeerJ">
        <title>Extensive microbial diversity within the chicken gut microbiome revealed by metagenomics and culture.</title>
        <authorList>
            <person name="Gilroy R."/>
            <person name="Ravi A."/>
            <person name="Getino M."/>
            <person name="Pursley I."/>
            <person name="Horton D.L."/>
            <person name="Alikhan N.F."/>
            <person name="Baker D."/>
            <person name="Gharbi K."/>
            <person name="Hall N."/>
            <person name="Watson M."/>
            <person name="Adriaenssens E.M."/>
            <person name="Foster-Nyarko E."/>
            <person name="Jarju S."/>
            <person name="Secka A."/>
            <person name="Antonio M."/>
            <person name="Oren A."/>
            <person name="Chaudhuri R.R."/>
            <person name="La Ragione R."/>
            <person name="Hildebrand F."/>
            <person name="Pallen M.J."/>
        </authorList>
    </citation>
    <scope>NUCLEOTIDE SEQUENCE</scope>
    <source>
        <strain evidence="6">1345</strain>
    </source>
</reference>
<dbReference type="GO" id="GO:0005975">
    <property type="term" value="P:carbohydrate metabolic process"/>
    <property type="evidence" value="ECO:0007669"/>
    <property type="project" value="InterPro"/>
</dbReference>
<dbReference type="SUPFAM" id="SSF51445">
    <property type="entry name" value="(Trans)glycosidases"/>
    <property type="match status" value="1"/>
</dbReference>
<protein>
    <submittedName>
        <fullName evidence="6">Glycoside hydrolase family 3 C-terminal domain-containing protein</fullName>
    </submittedName>
</protein>
<evidence type="ECO:0000313" key="7">
    <source>
        <dbReference type="Proteomes" id="UP000886750"/>
    </source>
</evidence>
<dbReference type="InterPro" id="IPR036962">
    <property type="entry name" value="Glyco_hydro_3_N_sf"/>
</dbReference>
<dbReference type="InterPro" id="IPR017853">
    <property type="entry name" value="GH"/>
</dbReference>
<organism evidence="6 7">
    <name type="scientific">Candidatus Borkfalkia excrementigallinarum</name>
    <dbReference type="NCBI Taxonomy" id="2838506"/>
    <lineage>
        <taxon>Bacteria</taxon>
        <taxon>Bacillati</taxon>
        <taxon>Bacillota</taxon>
        <taxon>Clostridia</taxon>
        <taxon>Christensenellales</taxon>
        <taxon>Christensenellaceae</taxon>
        <taxon>Candidatus Borkfalkia</taxon>
    </lineage>
</organism>
<evidence type="ECO:0000256" key="4">
    <source>
        <dbReference type="RuleBase" id="RU361161"/>
    </source>
</evidence>
<dbReference type="Gene3D" id="3.40.50.1700">
    <property type="entry name" value="Glycoside hydrolase family 3 C-terminal domain"/>
    <property type="match status" value="1"/>
</dbReference>
<name>A0A9D1ZX43_9FIRM</name>
<comment type="similarity">
    <text evidence="1 4">Belongs to the glycosyl hydrolase 3 family.</text>
</comment>
<feature type="domain" description="Fibronectin type III-like" evidence="5">
    <location>
        <begin position="389"/>
        <end position="460"/>
    </location>
</feature>
<dbReference type="InterPro" id="IPR036881">
    <property type="entry name" value="Glyco_hydro_3_C_sf"/>
</dbReference>
<dbReference type="PRINTS" id="PR00133">
    <property type="entry name" value="GLHYDRLASE3"/>
</dbReference>
<dbReference type="GO" id="GO:0004553">
    <property type="term" value="F:hydrolase activity, hydrolyzing O-glycosyl compounds"/>
    <property type="evidence" value="ECO:0007669"/>
    <property type="project" value="InterPro"/>
</dbReference>
<dbReference type="PANTHER" id="PTHR42715:SF10">
    <property type="entry name" value="BETA-GLUCOSIDASE"/>
    <property type="match status" value="1"/>
</dbReference>
<dbReference type="Gene3D" id="2.60.40.10">
    <property type="entry name" value="Immunoglobulins"/>
    <property type="match status" value="1"/>
</dbReference>
<dbReference type="Pfam" id="PF00933">
    <property type="entry name" value="Glyco_hydro_3"/>
    <property type="match status" value="1"/>
</dbReference>
<dbReference type="InterPro" id="IPR002772">
    <property type="entry name" value="Glyco_hydro_3_C"/>
</dbReference>
<dbReference type="Proteomes" id="UP000886750">
    <property type="component" value="Unassembled WGS sequence"/>
</dbReference>
<dbReference type="InterPro" id="IPR001764">
    <property type="entry name" value="Glyco_hydro_3_N"/>
</dbReference>
<dbReference type="SUPFAM" id="SSF52279">
    <property type="entry name" value="Beta-D-glucan exohydrolase, C-terminal domain"/>
    <property type="match status" value="1"/>
</dbReference>
<dbReference type="InterPro" id="IPR019800">
    <property type="entry name" value="Glyco_hydro_3_AS"/>
</dbReference>
<evidence type="ECO:0000313" key="6">
    <source>
        <dbReference type="EMBL" id="HIY97268.1"/>
    </source>
</evidence>
<comment type="caution">
    <text evidence="6">The sequence shown here is derived from an EMBL/GenBank/DDBJ whole genome shotgun (WGS) entry which is preliminary data.</text>
</comment>
<gene>
    <name evidence="6" type="ORF">H9729_06220</name>
</gene>
<reference evidence="6" key="2">
    <citation type="submission" date="2021-04" db="EMBL/GenBank/DDBJ databases">
        <authorList>
            <person name="Gilroy R."/>
        </authorList>
    </citation>
    <scope>NUCLEOTIDE SEQUENCE</scope>
    <source>
        <strain evidence="6">1345</strain>
    </source>
</reference>
<dbReference type="Gene3D" id="3.20.20.300">
    <property type="entry name" value="Glycoside hydrolase, family 3, N-terminal domain"/>
    <property type="match status" value="1"/>
</dbReference>
<dbReference type="Pfam" id="PF01915">
    <property type="entry name" value="Glyco_hydro_3_C"/>
    <property type="match status" value="1"/>
</dbReference>
<evidence type="ECO:0000259" key="5">
    <source>
        <dbReference type="SMART" id="SM01217"/>
    </source>
</evidence>
<evidence type="ECO:0000256" key="2">
    <source>
        <dbReference type="ARBA" id="ARBA00022801"/>
    </source>
</evidence>
<dbReference type="InterPro" id="IPR050288">
    <property type="entry name" value="Cellulose_deg_GH3"/>
</dbReference>
<dbReference type="SMART" id="SM01217">
    <property type="entry name" value="Fn3_like"/>
    <property type="match status" value="1"/>
</dbReference>
<proteinExistence type="inferred from homology"/>
<dbReference type="PANTHER" id="PTHR42715">
    <property type="entry name" value="BETA-GLUCOSIDASE"/>
    <property type="match status" value="1"/>
</dbReference>
<dbReference type="Pfam" id="PF14310">
    <property type="entry name" value="Fn3-like"/>
    <property type="match status" value="1"/>
</dbReference>
<evidence type="ECO:0000256" key="1">
    <source>
        <dbReference type="ARBA" id="ARBA00005336"/>
    </source>
</evidence>